<reference evidence="5" key="1">
    <citation type="journal article" date="2010" name="Science">
        <title>Plasticity of animal genome architecture unmasked by rapid evolution of a pelagic tunicate.</title>
        <authorList>
            <person name="Denoeud F."/>
            <person name="Henriet S."/>
            <person name="Mungpakdee S."/>
            <person name="Aury J.M."/>
            <person name="Da Silva C."/>
            <person name="Brinkmann H."/>
            <person name="Mikhaleva J."/>
            <person name="Olsen L.C."/>
            <person name="Jubin C."/>
            <person name="Canestro C."/>
            <person name="Bouquet J.M."/>
            <person name="Danks G."/>
            <person name="Poulain J."/>
            <person name="Campsteijn C."/>
            <person name="Adamski M."/>
            <person name="Cross I."/>
            <person name="Yadetie F."/>
            <person name="Muffato M."/>
            <person name="Louis A."/>
            <person name="Butcher S."/>
            <person name="Tsagkogeorga G."/>
            <person name="Konrad A."/>
            <person name="Singh S."/>
            <person name="Jensen M.F."/>
            <person name="Cong E.H."/>
            <person name="Eikeseth-Otteraa H."/>
            <person name="Noel B."/>
            <person name="Anthouard V."/>
            <person name="Porcel B.M."/>
            <person name="Kachouri-Lafond R."/>
            <person name="Nishino A."/>
            <person name="Ugolini M."/>
            <person name="Chourrout P."/>
            <person name="Nishida H."/>
            <person name="Aasland R."/>
            <person name="Huzurbazar S."/>
            <person name="Westhof E."/>
            <person name="Delsuc F."/>
            <person name="Lehrach H."/>
            <person name="Reinhardt R."/>
            <person name="Weissenbach J."/>
            <person name="Roy S.W."/>
            <person name="Artiguenave F."/>
            <person name="Postlethwait J.H."/>
            <person name="Manak J.R."/>
            <person name="Thompson E.M."/>
            <person name="Jaillon O."/>
            <person name="Du Pasquier L."/>
            <person name="Boudinot P."/>
            <person name="Liberles D.A."/>
            <person name="Volff J.N."/>
            <person name="Philippe H."/>
            <person name="Lenhard B."/>
            <person name="Roest Crollius H."/>
            <person name="Wincker P."/>
            <person name="Chourrout D."/>
        </authorList>
    </citation>
    <scope>NUCLEOTIDE SEQUENCE [LARGE SCALE GENOMIC DNA]</scope>
</reference>
<accession>E4XZY1</accession>
<evidence type="ECO:0000259" key="4">
    <source>
        <dbReference type="Pfam" id="PF08236"/>
    </source>
</evidence>
<name>E4XZY1_OIKDI</name>
<feature type="compositionally biased region" description="Basic residues" evidence="3">
    <location>
        <begin position="1"/>
        <end position="12"/>
    </location>
</feature>
<sequence>MTKLKEMKKKPSKLNSAEQTLLSKYLKPRPKSPELEVEIADNIVSKKEDLSEPIKATSGQGSLEQKSIENESECKENHVFVVPAVPITNNRKTVKGYRDLKTDGSKNRVERLKRLDALNVPNLEGSKKRVRESDASSVSPQMKKKKVIGKVAIESSAAEPSRLSPKDYIPNDEKSCRQLVLKLLSPYFNAGKFADKTHFKELAKKITESLVKVDTKTVNVENTKNTAKLAIKRAIKNFFFDCRPQVRTSDDLEKFNCEDILTLRQPKMFSQ</sequence>
<evidence type="ECO:0000313" key="5">
    <source>
        <dbReference type="EMBL" id="CBY15193.1"/>
    </source>
</evidence>
<dbReference type="InterPro" id="IPR013257">
    <property type="entry name" value="SRI"/>
</dbReference>
<dbReference type="GO" id="GO:0005694">
    <property type="term" value="C:chromosome"/>
    <property type="evidence" value="ECO:0007669"/>
    <property type="project" value="InterPro"/>
</dbReference>
<dbReference type="EMBL" id="FN653444">
    <property type="protein sequence ID" value="CBY15193.1"/>
    <property type="molecule type" value="Genomic_DNA"/>
</dbReference>
<keyword evidence="6" id="KW-1185">Reference proteome</keyword>
<dbReference type="OrthoDB" id="10423047at2759"/>
<gene>
    <name evidence="5" type="ORF">GSOID_T00012088001</name>
</gene>
<feature type="region of interest" description="Disordered" evidence="3">
    <location>
        <begin position="1"/>
        <end position="34"/>
    </location>
</feature>
<evidence type="ECO:0000256" key="1">
    <source>
        <dbReference type="ARBA" id="ARBA00004123"/>
    </source>
</evidence>
<evidence type="ECO:0000313" key="6">
    <source>
        <dbReference type="Proteomes" id="UP000001307"/>
    </source>
</evidence>
<keyword evidence="2" id="KW-0539">Nucleus</keyword>
<dbReference type="InParanoid" id="E4XZY1"/>
<dbReference type="GO" id="GO:0006355">
    <property type="term" value="P:regulation of DNA-templated transcription"/>
    <property type="evidence" value="ECO:0007669"/>
    <property type="project" value="InterPro"/>
</dbReference>
<evidence type="ECO:0000256" key="3">
    <source>
        <dbReference type="SAM" id="MobiDB-lite"/>
    </source>
</evidence>
<dbReference type="Pfam" id="PF08236">
    <property type="entry name" value="SRI"/>
    <property type="match status" value="1"/>
</dbReference>
<dbReference type="Proteomes" id="UP000001307">
    <property type="component" value="Unassembled WGS sequence"/>
</dbReference>
<proteinExistence type="predicted"/>
<protein>
    <recommendedName>
        <fullName evidence="4">Set2 Rpb1 interacting domain-containing protein</fullName>
    </recommendedName>
</protein>
<dbReference type="AlphaFoldDB" id="E4XZY1"/>
<organism evidence="5">
    <name type="scientific">Oikopleura dioica</name>
    <name type="common">Tunicate</name>
    <dbReference type="NCBI Taxonomy" id="34765"/>
    <lineage>
        <taxon>Eukaryota</taxon>
        <taxon>Metazoa</taxon>
        <taxon>Chordata</taxon>
        <taxon>Tunicata</taxon>
        <taxon>Appendicularia</taxon>
        <taxon>Copelata</taxon>
        <taxon>Oikopleuridae</taxon>
        <taxon>Oikopleura</taxon>
    </lineage>
</organism>
<evidence type="ECO:0000256" key="2">
    <source>
        <dbReference type="ARBA" id="ARBA00023242"/>
    </source>
</evidence>
<comment type="subcellular location">
    <subcellularLocation>
        <location evidence="1">Nucleus</location>
    </subcellularLocation>
</comment>
<feature type="domain" description="Set2 Rpb1 interacting" evidence="4">
    <location>
        <begin position="175"/>
        <end position="239"/>
    </location>
</feature>
<feature type="region of interest" description="Disordered" evidence="3">
    <location>
        <begin position="48"/>
        <end position="72"/>
    </location>
</feature>